<evidence type="ECO:0000313" key="4">
    <source>
        <dbReference type="Proteomes" id="UP000199398"/>
    </source>
</evidence>
<keyword evidence="5" id="KW-1185">Reference proteome</keyword>
<dbReference type="EMBL" id="RBXX01000002">
    <property type="protein sequence ID" value="RKT83098.1"/>
    <property type="molecule type" value="Genomic_DNA"/>
</dbReference>
<dbReference type="STRING" id="455193.SAMN05421805_11741"/>
<evidence type="ECO:0000313" key="2">
    <source>
        <dbReference type="EMBL" id="RKT83098.1"/>
    </source>
</evidence>
<reference evidence="2 5" key="2">
    <citation type="submission" date="2018-10" db="EMBL/GenBank/DDBJ databases">
        <title>Sequencing the genomes of 1000 actinobacteria strains.</title>
        <authorList>
            <person name="Klenk H.-P."/>
        </authorList>
    </citation>
    <scope>NUCLEOTIDE SEQUENCE [LARGE SCALE GENOMIC DNA]</scope>
    <source>
        <strain evidence="2 5">DSM 45119</strain>
    </source>
</reference>
<protein>
    <recommendedName>
        <fullName evidence="6">HEAT repeat-containing protein</fullName>
    </recommendedName>
</protein>
<evidence type="ECO:0008006" key="6">
    <source>
        <dbReference type="Google" id="ProtNLM"/>
    </source>
</evidence>
<sequence>MVIRTTRVLSSASVGNRTSGITSWESAAVDVVVRHGSLADAEALLPVFLAAPEERAELVRVLARHGDTALAERLLAECVDAGRLRPGVPAEVLRALGILESENAEELLWTYAANPDDHDTGLHAALGLLHLPCTGVREEIARALEKHEGRAFFPEFLPALATKTQDPSWLQRLVAWASRAPRRTATAGSSSASRCTGRSPAPSSGVCCGIRAGRPKAAEPAPTSGPTPHRDDSLTGWAADLLGHDDPLLAKLYQLEAELNLRMHHELEREKTAARPGGR</sequence>
<gene>
    <name evidence="2" type="ORF">ATL45_1371</name>
    <name evidence="3" type="ORF">SAMN05421805_11741</name>
</gene>
<feature type="compositionally biased region" description="Low complexity" evidence="1">
    <location>
        <begin position="185"/>
        <end position="200"/>
    </location>
</feature>
<dbReference type="AlphaFoldDB" id="A0A1I5I1K5"/>
<evidence type="ECO:0000313" key="3">
    <source>
        <dbReference type="EMBL" id="SFO54249.1"/>
    </source>
</evidence>
<dbReference type="Proteomes" id="UP000199398">
    <property type="component" value="Unassembled WGS sequence"/>
</dbReference>
<name>A0A1I5I1K5_9PSEU</name>
<organism evidence="3 4">
    <name type="scientific">Saccharopolyspora antimicrobica</name>
    <dbReference type="NCBI Taxonomy" id="455193"/>
    <lineage>
        <taxon>Bacteria</taxon>
        <taxon>Bacillati</taxon>
        <taxon>Actinomycetota</taxon>
        <taxon>Actinomycetes</taxon>
        <taxon>Pseudonocardiales</taxon>
        <taxon>Pseudonocardiaceae</taxon>
        <taxon>Saccharopolyspora</taxon>
    </lineage>
</organism>
<proteinExistence type="predicted"/>
<evidence type="ECO:0000256" key="1">
    <source>
        <dbReference type="SAM" id="MobiDB-lite"/>
    </source>
</evidence>
<feature type="region of interest" description="Disordered" evidence="1">
    <location>
        <begin position="185"/>
        <end position="232"/>
    </location>
</feature>
<dbReference type="EMBL" id="FOUP01000017">
    <property type="protein sequence ID" value="SFO54249.1"/>
    <property type="molecule type" value="Genomic_DNA"/>
</dbReference>
<dbReference type="Proteomes" id="UP000270697">
    <property type="component" value="Unassembled WGS sequence"/>
</dbReference>
<accession>A0A1I5I1K5</accession>
<evidence type="ECO:0000313" key="5">
    <source>
        <dbReference type="Proteomes" id="UP000270697"/>
    </source>
</evidence>
<reference evidence="3 4" key="1">
    <citation type="submission" date="2016-10" db="EMBL/GenBank/DDBJ databases">
        <authorList>
            <person name="de Groot N.N."/>
        </authorList>
    </citation>
    <scope>NUCLEOTIDE SEQUENCE [LARGE SCALE GENOMIC DNA]</scope>
    <source>
        <strain evidence="3 4">CPCC 201259</strain>
    </source>
</reference>